<evidence type="ECO:0000313" key="6">
    <source>
        <dbReference type="EMBL" id="MBD1422421.1"/>
    </source>
</evidence>
<dbReference type="Pfam" id="PF00005">
    <property type="entry name" value="ABC_tran"/>
    <property type="match status" value="1"/>
</dbReference>
<evidence type="ECO:0000313" key="7">
    <source>
        <dbReference type="Proteomes" id="UP000651112"/>
    </source>
</evidence>
<dbReference type="Gene3D" id="3.40.50.300">
    <property type="entry name" value="P-loop containing nucleotide triphosphate hydrolases"/>
    <property type="match status" value="1"/>
</dbReference>
<keyword evidence="2" id="KW-0813">Transport</keyword>
<comment type="caution">
    <text evidence="6">The sequence shown here is derived from an EMBL/GenBank/DDBJ whole genome shotgun (WGS) entry which is preliminary data.</text>
</comment>
<dbReference type="EMBL" id="JACNYL010000003">
    <property type="protein sequence ID" value="MBD1422421.1"/>
    <property type="molecule type" value="Genomic_DNA"/>
</dbReference>
<evidence type="ECO:0000256" key="4">
    <source>
        <dbReference type="ARBA" id="ARBA00022840"/>
    </source>
</evidence>
<proteinExistence type="inferred from homology"/>
<dbReference type="CDD" id="cd03214">
    <property type="entry name" value="ABC_Iron-Siderophores_B12_Hemin"/>
    <property type="match status" value="1"/>
</dbReference>
<keyword evidence="7" id="KW-1185">Reference proteome</keyword>
<organism evidence="6 7">
    <name type="scientific">Sphingobacterium chuzhouense</name>
    <dbReference type="NCBI Taxonomy" id="1742264"/>
    <lineage>
        <taxon>Bacteria</taxon>
        <taxon>Pseudomonadati</taxon>
        <taxon>Bacteroidota</taxon>
        <taxon>Sphingobacteriia</taxon>
        <taxon>Sphingobacteriales</taxon>
        <taxon>Sphingobacteriaceae</taxon>
        <taxon>Sphingobacterium</taxon>
    </lineage>
</organism>
<reference evidence="6 7" key="1">
    <citation type="submission" date="2020-08" db="EMBL/GenBank/DDBJ databases">
        <title>Sphingobacterium sp. DN00404 isolated from aquaculture water.</title>
        <authorList>
            <person name="Zhang M."/>
        </authorList>
    </citation>
    <scope>NUCLEOTIDE SEQUENCE [LARGE SCALE GENOMIC DNA]</scope>
    <source>
        <strain evidence="6 7">KCTC 42746</strain>
    </source>
</reference>
<dbReference type="InterPro" id="IPR017871">
    <property type="entry name" value="ABC_transporter-like_CS"/>
</dbReference>
<keyword evidence="4 6" id="KW-0067">ATP-binding</keyword>
<dbReference type="PANTHER" id="PTHR42734:SF6">
    <property type="entry name" value="MOLYBDATE IMPORT ATP-BINDING PROTEIN MOLC"/>
    <property type="match status" value="1"/>
</dbReference>
<keyword evidence="3" id="KW-0547">Nucleotide-binding</keyword>
<name>A0ABR7XTG1_9SPHI</name>
<dbReference type="GO" id="GO:0005524">
    <property type="term" value="F:ATP binding"/>
    <property type="evidence" value="ECO:0007669"/>
    <property type="project" value="UniProtKB-KW"/>
</dbReference>
<dbReference type="InterPro" id="IPR003593">
    <property type="entry name" value="AAA+_ATPase"/>
</dbReference>
<accession>A0ABR7XTG1</accession>
<dbReference type="RefSeq" id="WP_190314151.1">
    <property type="nucleotide sequence ID" value="NZ_JACNYL010000003.1"/>
</dbReference>
<evidence type="ECO:0000256" key="1">
    <source>
        <dbReference type="ARBA" id="ARBA00005417"/>
    </source>
</evidence>
<dbReference type="SUPFAM" id="SSF52540">
    <property type="entry name" value="P-loop containing nucleoside triphosphate hydrolases"/>
    <property type="match status" value="1"/>
</dbReference>
<dbReference type="InterPro" id="IPR003439">
    <property type="entry name" value="ABC_transporter-like_ATP-bd"/>
</dbReference>
<dbReference type="Proteomes" id="UP000651112">
    <property type="component" value="Unassembled WGS sequence"/>
</dbReference>
<dbReference type="InterPro" id="IPR027417">
    <property type="entry name" value="P-loop_NTPase"/>
</dbReference>
<dbReference type="PROSITE" id="PS00211">
    <property type="entry name" value="ABC_TRANSPORTER_1"/>
    <property type="match status" value="1"/>
</dbReference>
<dbReference type="SMART" id="SM00382">
    <property type="entry name" value="AAA"/>
    <property type="match status" value="1"/>
</dbReference>
<sequence length="258" mass="29637">MKKLIQIHNLSFSFGKQQVLAELTADFYGEELTVILGRNGSGKSTLFNILSGMERHYKGDVLFADQNRKDIHAGKKNTLRIGFMTQFHQTTFPFTVFDVVLTGRAAFSRFAPRQVDFDLVEENLRAFQLWHLKDKPYTALSGGERQLVLLCRILVQQPDVLLLDEPTNHLDLHYQVAVMEHLKRLVQSGTTIVCVMHDPNLALLYGDRFYVMQEKKLHSLQEKDPVVLLSTLEKTYHVALTDVRHNGRTLIIPKQKHL</sequence>
<comment type="similarity">
    <text evidence="1">Belongs to the ABC transporter superfamily.</text>
</comment>
<dbReference type="InterPro" id="IPR050153">
    <property type="entry name" value="Metal_Ion_Import_ABC"/>
</dbReference>
<feature type="domain" description="ABC transporter" evidence="5">
    <location>
        <begin position="5"/>
        <end position="239"/>
    </location>
</feature>
<protein>
    <submittedName>
        <fullName evidence="6">ABC transporter ATP-binding protein</fullName>
    </submittedName>
</protein>
<evidence type="ECO:0000259" key="5">
    <source>
        <dbReference type="PROSITE" id="PS50893"/>
    </source>
</evidence>
<gene>
    <name evidence="6" type="ORF">H8B21_12665</name>
</gene>
<evidence type="ECO:0000256" key="3">
    <source>
        <dbReference type="ARBA" id="ARBA00022741"/>
    </source>
</evidence>
<dbReference type="PROSITE" id="PS50893">
    <property type="entry name" value="ABC_TRANSPORTER_2"/>
    <property type="match status" value="1"/>
</dbReference>
<evidence type="ECO:0000256" key="2">
    <source>
        <dbReference type="ARBA" id="ARBA00022448"/>
    </source>
</evidence>
<dbReference type="PANTHER" id="PTHR42734">
    <property type="entry name" value="METAL TRANSPORT SYSTEM ATP-BINDING PROTEIN TM_0124-RELATED"/>
    <property type="match status" value="1"/>
</dbReference>